<dbReference type="GO" id="GO:0015020">
    <property type="term" value="F:glucuronosyltransferase activity"/>
    <property type="evidence" value="ECO:0007669"/>
    <property type="project" value="UniProtKB-EC"/>
</dbReference>
<accession>A0AAU9UFN9</accession>
<comment type="subcellular location">
    <subcellularLocation>
        <location evidence="5">Membrane</location>
        <topology evidence="5">Single-pass membrane protein</topology>
    </subcellularLocation>
</comment>
<dbReference type="PANTHER" id="PTHR48043">
    <property type="entry name" value="EG:EG0003.4 PROTEIN-RELATED"/>
    <property type="match status" value="1"/>
</dbReference>
<dbReference type="Pfam" id="PF00201">
    <property type="entry name" value="UDPGT"/>
    <property type="match status" value="1"/>
</dbReference>
<evidence type="ECO:0000313" key="7">
    <source>
        <dbReference type="Proteomes" id="UP001153954"/>
    </source>
</evidence>
<feature type="transmembrane region" description="Helical" evidence="5">
    <location>
        <begin position="271"/>
        <end position="298"/>
    </location>
</feature>
<dbReference type="InterPro" id="IPR050271">
    <property type="entry name" value="UDP-glycosyltransferase"/>
</dbReference>
<keyword evidence="2 4" id="KW-0328">Glycosyltransferase</keyword>
<keyword evidence="5" id="KW-0472">Membrane</keyword>
<dbReference type="AlphaFoldDB" id="A0AAU9UFN9"/>
<protein>
    <recommendedName>
        <fullName evidence="5">UDP-glucuronosyltransferase</fullName>
        <ecNumber evidence="5">2.4.1.17</ecNumber>
    </recommendedName>
</protein>
<reference evidence="6" key="1">
    <citation type="submission" date="2022-03" db="EMBL/GenBank/DDBJ databases">
        <authorList>
            <person name="Tunstrom K."/>
        </authorList>
    </citation>
    <scope>NUCLEOTIDE SEQUENCE</scope>
</reference>
<comment type="caution">
    <text evidence="6">The sequence shown here is derived from an EMBL/GenBank/DDBJ whole genome shotgun (WGS) entry which is preliminary data.</text>
</comment>
<comment type="similarity">
    <text evidence="1 4">Belongs to the UDP-glycosyltransferase family.</text>
</comment>
<keyword evidence="5" id="KW-1133">Transmembrane helix</keyword>
<evidence type="ECO:0000256" key="5">
    <source>
        <dbReference type="RuleBase" id="RU362059"/>
    </source>
</evidence>
<dbReference type="FunFam" id="3.40.50.2000:FF:000050">
    <property type="entry name" value="UDP-glucuronosyltransferase"/>
    <property type="match status" value="1"/>
</dbReference>
<evidence type="ECO:0000256" key="4">
    <source>
        <dbReference type="RuleBase" id="RU003718"/>
    </source>
</evidence>
<dbReference type="CDD" id="cd03784">
    <property type="entry name" value="GT1_Gtf-like"/>
    <property type="match status" value="1"/>
</dbReference>
<sequence>MRQAEYQADLTLKSKFGSNVPSLHELSNNIHMLFLNVNPIWVDNQPLPTNVVYIGGIHVTPLKELPKDLQTFLDLAKNGVVYFSLGTNVKTSTLPPELIQMFVRVFSQLPYDVLWKWDQDVLPGQTKNIMISKWFPQSDLLRHPNVKVFITQGGLQSTDEAIVAGVPLIGIPLMADQWYNVQKYVRHQIGIQLDIKYLTEGEFKTSIETITGDKRYRENIIRLRTLMADQLQSPLESAVWWTEHTLRHGGAAHLRAAGANVSWAHYLELELALIVLLILFFILTVILILSCMIWKIIIRKFQIDIKRKVT</sequence>
<evidence type="ECO:0000313" key="6">
    <source>
        <dbReference type="EMBL" id="CAH2098386.1"/>
    </source>
</evidence>
<keyword evidence="3 4" id="KW-0808">Transferase</keyword>
<evidence type="ECO:0000256" key="3">
    <source>
        <dbReference type="ARBA" id="ARBA00022679"/>
    </source>
</evidence>
<dbReference type="PROSITE" id="PS00375">
    <property type="entry name" value="UDPGT"/>
    <property type="match status" value="1"/>
</dbReference>
<dbReference type="EC" id="2.4.1.17" evidence="5"/>
<name>A0AAU9UFN9_EUPED</name>
<dbReference type="Proteomes" id="UP001153954">
    <property type="component" value="Unassembled WGS sequence"/>
</dbReference>
<dbReference type="InterPro" id="IPR002213">
    <property type="entry name" value="UDP_glucos_trans"/>
</dbReference>
<organism evidence="6 7">
    <name type="scientific">Euphydryas editha</name>
    <name type="common">Edith's checkerspot</name>
    <dbReference type="NCBI Taxonomy" id="104508"/>
    <lineage>
        <taxon>Eukaryota</taxon>
        <taxon>Metazoa</taxon>
        <taxon>Ecdysozoa</taxon>
        <taxon>Arthropoda</taxon>
        <taxon>Hexapoda</taxon>
        <taxon>Insecta</taxon>
        <taxon>Pterygota</taxon>
        <taxon>Neoptera</taxon>
        <taxon>Endopterygota</taxon>
        <taxon>Lepidoptera</taxon>
        <taxon>Glossata</taxon>
        <taxon>Ditrysia</taxon>
        <taxon>Papilionoidea</taxon>
        <taxon>Nymphalidae</taxon>
        <taxon>Nymphalinae</taxon>
        <taxon>Euphydryas</taxon>
    </lineage>
</organism>
<gene>
    <name evidence="6" type="ORF">EEDITHA_LOCUS13502</name>
</gene>
<dbReference type="PANTHER" id="PTHR48043:SF159">
    <property type="entry name" value="EG:EG0003.4 PROTEIN-RELATED"/>
    <property type="match status" value="1"/>
</dbReference>
<keyword evidence="5" id="KW-0812">Transmembrane</keyword>
<evidence type="ECO:0000256" key="1">
    <source>
        <dbReference type="ARBA" id="ARBA00009995"/>
    </source>
</evidence>
<dbReference type="EMBL" id="CAKOGL010000019">
    <property type="protein sequence ID" value="CAH2098386.1"/>
    <property type="molecule type" value="Genomic_DNA"/>
</dbReference>
<keyword evidence="7" id="KW-1185">Reference proteome</keyword>
<evidence type="ECO:0000256" key="2">
    <source>
        <dbReference type="ARBA" id="ARBA00022676"/>
    </source>
</evidence>
<dbReference type="GO" id="GO:0016020">
    <property type="term" value="C:membrane"/>
    <property type="evidence" value="ECO:0007669"/>
    <property type="project" value="UniProtKB-SubCell"/>
</dbReference>
<proteinExistence type="inferred from homology"/>
<comment type="catalytic activity">
    <reaction evidence="5">
        <text>glucuronate acceptor + UDP-alpha-D-glucuronate = acceptor beta-D-glucuronoside + UDP + H(+)</text>
        <dbReference type="Rhea" id="RHEA:21032"/>
        <dbReference type="ChEBI" id="CHEBI:15378"/>
        <dbReference type="ChEBI" id="CHEBI:58052"/>
        <dbReference type="ChEBI" id="CHEBI:58223"/>
        <dbReference type="ChEBI" id="CHEBI:132367"/>
        <dbReference type="ChEBI" id="CHEBI:132368"/>
        <dbReference type="EC" id="2.4.1.17"/>
    </reaction>
</comment>
<dbReference type="SUPFAM" id="SSF53756">
    <property type="entry name" value="UDP-Glycosyltransferase/glycogen phosphorylase"/>
    <property type="match status" value="1"/>
</dbReference>
<dbReference type="InterPro" id="IPR035595">
    <property type="entry name" value="UDP_glycos_trans_CS"/>
</dbReference>
<dbReference type="Gene3D" id="3.40.50.2000">
    <property type="entry name" value="Glycogen Phosphorylase B"/>
    <property type="match status" value="1"/>
</dbReference>